<accession>A0ABM4TKN9</accession>
<reference evidence="3" key="1">
    <citation type="submission" date="2025-08" db="UniProtKB">
        <authorList>
            <consortium name="RefSeq"/>
        </authorList>
    </citation>
    <scope>IDENTIFICATION</scope>
</reference>
<evidence type="ECO:0000313" key="2">
    <source>
        <dbReference type="Proteomes" id="UP001652628"/>
    </source>
</evidence>
<feature type="region of interest" description="Disordered" evidence="1">
    <location>
        <begin position="1"/>
        <end position="50"/>
    </location>
</feature>
<feature type="compositionally biased region" description="Low complexity" evidence="1">
    <location>
        <begin position="25"/>
        <end position="45"/>
    </location>
</feature>
<dbReference type="Proteomes" id="UP001652628">
    <property type="component" value="Chromosome 2L"/>
</dbReference>
<feature type="compositionally biased region" description="Polar residues" evidence="1">
    <location>
        <begin position="10"/>
        <end position="19"/>
    </location>
</feature>
<protein>
    <submittedName>
        <fullName evidence="3">Uncharacterized protein</fullName>
    </submittedName>
</protein>
<proteinExistence type="predicted"/>
<name>A0ABM4TKN9_DROSZ</name>
<evidence type="ECO:0000256" key="1">
    <source>
        <dbReference type="SAM" id="MobiDB-lite"/>
    </source>
</evidence>
<dbReference type="RefSeq" id="XP_070850519.1">
    <property type="nucleotide sequence ID" value="XM_070994418.1"/>
</dbReference>
<organism evidence="2 3">
    <name type="scientific">Drosophila suzukii</name>
    <name type="common">Spotted-wing drosophila fruit fly</name>
    <dbReference type="NCBI Taxonomy" id="28584"/>
    <lineage>
        <taxon>Eukaryota</taxon>
        <taxon>Metazoa</taxon>
        <taxon>Ecdysozoa</taxon>
        <taxon>Arthropoda</taxon>
        <taxon>Hexapoda</taxon>
        <taxon>Insecta</taxon>
        <taxon>Pterygota</taxon>
        <taxon>Neoptera</taxon>
        <taxon>Endopterygota</taxon>
        <taxon>Diptera</taxon>
        <taxon>Brachycera</taxon>
        <taxon>Muscomorpha</taxon>
        <taxon>Ephydroidea</taxon>
        <taxon>Drosophilidae</taxon>
        <taxon>Drosophila</taxon>
        <taxon>Sophophora</taxon>
    </lineage>
</organism>
<evidence type="ECO:0000313" key="3">
    <source>
        <dbReference type="RefSeq" id="XP_070850519.1"/>
    </source>
</evidence>
<sequence length="105" mass="11841">MRLLRRRVSPKSNNKSTAENKNKLQKGNNKLLLPQSTSLPLPQSTATQSDDHSLCIFKFSVSVRFGTLNKTCEEPEICLIFRSSEIPNKSVCAVVQEVAEVWKYS</sequence>
<keyword evidence="2" id="KW-1185">Reference proteome</keyword>
<dbReference type="GeneID" id="139352316"/>
<gene>
    <name evidence="3" type="primary">LOC139352316</name>
</gene>